<dbReference type="GO" id="GO:0004252">
    <property type="term" value="F:serine-type endopeptidase activity"/>
    <property type="evidence" value="ECO:0007669"/>
    <property type="project" value="TreeGrafter"/>
</dbReference>
<keyword evidence="2" id="KW-0645">Protease</keyword>
<dbReference type="Gene3D" id="3.40.50.1820">
    <property type="entry name" value="alpha/beta hydrolase"/>
    <property type="match status" value="1"/>
</dbReference>
<dbReference type="KEGG" id="cthu:HUR95_16830"/>
<dbReference type="FunFam" id="3.40.50.1820:FF:000028">
    <property type="entry name" value="S9 family peptidase"/>
    <property type="match status" value="1"/>
</dbReference>
<dbReference type="PANTHER" id="PTHR42776">
    <property type="entry name" value="SERINE PEPTIDASE S9 FAMILY MEMBER"/>
    <property type="match status" value="1"/>
</dbReference>
<dbReference type="Proteomes" id="UP000010716">
    <property type="component" value="Unassembled WGS sequence"/>
</dbReference>
<dbReference type="Pfam" id="PF00326">
    <property type="entry name" value="Peptidase_S9"/>
    <property type="match status" value="1"/>
</dbReference>
<proteinExistence type="inferred from homology"/>
<keyword evidence="4" id="KW-0720">Serine protease</keyword>
<dbReference type="PANTHER" id="PTHR42776:SF27">
    <property type="entry name" value="DIPEPTIDYL PEPTIDASE FAMILY MEMBER 6"/>
    <property type="match status" value="1"/>
</dbReference>
<evidence type="ECO:0000313" key="7">
    <source>
        <dbReference type="EMBL" id="QZT33844.1"/>
    </source>
</evidence>
<reference evidence="6 8" key="1">
    <citation type="journal article" date="2011" name="J. Bacteriol.">
        <title>Draft genome sequence of the thermoalkaliphilic Caldalkalibacillus thermarum strain TA2.A1.</title>
        <authorList>
            <person name="Kalamorz F."/>
            <person name="Keis S."/>
            <person name="McMillan D.G."/>
            <person name="Olsson K."/>
            <person name="Stanton J.A."/>
            <person name="Stockwell P."/>
            <person name="Black M.A."/>
            <person name="Klingeman D.M."/>
            <person name="Land M.L."/>
            <person name="Han C.S."/>
            <person name="Martin S.L."/>
            <person name="Becher S.A."/>
            <person name="Peddie C.J."/>
            <person name="Morgan H.W."/>
            <person name="Matthies D."/>
            <person name="Preiss L."/>
            <person name="Meier T."/>
            <person name="Brown S.D."/>
            <person name="Cook G.M."/>
        </authorList>
    </citation>
    <scope>NUCLEOTIDE SEQUENCE [LARGE SCALE GENOMIC DNA]</scope>
    <source>
        <strain evidence="6 8">TA2.A1</strain>
    </source>
</reference>
<evidence type="ECO:0000259" key="5">
    <source>
        <dbReference type="Pfam" id="PF00326"/>
    </source>
</evidence>
<keyword evidence="9" id="KW-1185">Reference proteome</keyword>
<name>F5LB13_CALTT</name>
<evidence type="ECO:0000313" key="6">
    <source>
        <dbReference type="EMBL" id="EGL81552.1"/>
    </source>
</evidence>
<dbReference type="InterPro" id="IPR011042">
    <property type="entry name" value="6-blade_b-propeller_TolB-like"/>
</dbReference>
<reference evidence="7" key="3">
    <citation type="submission" date="2021-08" db="EMBL/GenBank/DDBJ databases">
        <authorList>
            <person name="de Jong S."/>
            <person name="van den Broek M."/>
            <person name="Merkel A."/>
            <person name="de la Torre Cortes P."/>
            <person name="Kalamorz F."/>
            <person name="Cook G."/>
            <person name="van Loosdrecht M."/>
            <person name="McMillan D."/>
        </authorList>
    </citation>
    <scope>NUCLEOTIDE SEQUENCE</scope>
    <source>
        <strain evidence="7">TA2.A1</strain>
    </source>
</reference>
<reference evidence="7 9" key="2">
    <citation type="journal article" date="2020" name="Extremophiles">
        <title>Genomic analysis of Caldalkalibacillus thermarum TA2.A1 reveals aerobic alkaliphilic metabolism and evolutionary hallmarks linking alkaliphilic bacteria and plant life.</title>
        <authorList>
            <person name="de Jong S.I."/>
            <person name="van den Broek M.A."/>
            <person name="Merkel A.Y."/>
            <person name="de la Torre Cortes P."/>
            <person name="Kalamorz F."/>
            <person name="Cook G.M."/>
            <person name="van Loosdrecht M.C.M."/>
            <person name="McMillan D.G.G."/>
        </authorList>
    </citation>
    <scope>NUCLEOTIDE SEQUENCE [LARGE SCALE GENOMIC DNA]</scope>
    <source>
        <strain evidence="7 9">TA2.A1</strain>
    </source>
</reference>
<organism evidence="6 8">
    <name type="scientific">Caldalkalibacillus thermarum (strain TA2.A1)</name>
    <dbReference type="NCBI Taxonomy" id="986075"/>
    <lineage>
        <taxon>Bacteria</taxon>
        <taxon>Bacillati</taxon>
        <taxon>Bacillota</taxon>
        <taxon>Bacilli</taxon>
        <taxon>Bacillales</taxon>
        <taxon>Bacillaceae</taxon>
        <taxon>Caldalkalibacillus</taxon>
    </lineage>
</organism>
<dbReference type="eggNOG" id="COG0823">
    <property type="taxonomic scope" value="Bacteria"/>
</dbReference>
<accession>F5LB13</accession>
<dbReference type="InterPro" id="IPR001375">
    <property type="entry name" value="Peptidase_S9_cat"/>
</dbReference>
<dbReference type="Pfam" id="PF07676">
    <property type="entry name" value="PD40"/>
    <property type="match status" value="3"/>
</dbReference>
<dbReference type="MEROPS" id="S09.071"/>
<evidence type="ECO:0000256" key="4">
    <source>
        <dbReference type="ARBA" id="ARBA00022825"/>
    </source>
</evidence>
<comment type="similarity">
    <text evidence="1">Belongs to the peptidase S9C family.</text>
</comment>
<dbReference type="EMBL" id="AFCE01000165">
    <property type="protein sequence ID" value="EGL81552.1"/>
    <property type="molecule type" value="Genomic_DNA"/>
</dbReference>
<feature type="domain" description="Peptidase S9 prolyl oligopeptidase catalytic" evidence="5">
    <location>
        <begin position="450"/>
        <end position="659"/>
    </location>
</feature>
<dbReference type="Proteomes" id="UP000825179">
    <property type="component" value="Chromosome"/>
</dbReference>
<evidence type="ECO:0000313" key="8">
    <source>
        <dbReference type="Proteomes" id="UP000010716"/>
    </source>
</evidence>
<dbReference type="EMBL" id="CP082237">
    <property type="protein sequence ID" value="QZT33844.1"/>
    <property type="molecule type" value="Genomic_DNA"/>
</dbReference>
<dbReference type="Gene3D" id="2.120.10.30">
    <property type="entry name" value="TolB, C-terminal domain"/>
    <property type="match status" value="2"/>
</dbReference>
<evidence type="ECO:0000256" key="3">
    <source>
        <dbReference type="ARBA" id="ARBA00022801"/>
    </source>
</evidence>
<dbReference type="SUPFAM" id="SSF53474">
    <property type="entry name" value="alpha/beta-Hydrolases"/>
    <property type="match status" value="1"/>
</dbReference>
<evidence type="ECO:0000313" key="9">
    <source>
        <dbReference type="Proteomes" id="UP000825179"/>
    </source>
</evidence>
<dbReference type="SUPFAM" id="SSF82171">
    <property type="entry name" value="DPP6 N-terminal domain-like"/>
    <property type="match status" value="1"/>
</dbReference>
<keyword evidence="3" id="KW-0378">Hydrolase</keyword>
<sequence>MCKRPLEAEDLFKLKLVGDPQVSPGGDKVAYVLTQMDFEKDGYTSSVYVSAWRDAGKQWTHYHSGERLVQDKHPRWSPDGKLLAFLSNRTGKEQVWIMPVSGGEAQPLTNVPQGVRQFVWSPDGKKMALSIRGDINTDQEETTKSDVKQVARLRYKADGTGLFDDKRLHIYIFDLQTRHYERITDERFDFIEPVFSPDGMKLAYIGSKAEDQEWNYLPSIWQYDLKTGEEQCLYQGQGRIQGLSYSPDGRWIAFVGHDKGEISSANLNVWVVSTQTGEARNVSEHLDYTAEDVIGVDAKYDTGRLRPLWDSTSTNLYFVATVRGDVRLFKTNLSGEVSGMHSPAGHTITSFDLIDDDHAVFIQAHPHSPGDVVVQSLDKIEDQKQLTDWNGALLRDEIALSTPEKIEYTSVDGWKIEGWILKPYGFDPNKKYPLILQIHGGPHTAYGNGFHHEMQWMAARGYVVLYTNPRGSHGYGQRFVEACVGDWAGKDYEDIMAGVDYVLKCYDFVDEAQLFVTGGSYGGYMTNMIVTKTNRFKAAVTQRCLSNLYSFYGTSDIGFYFGKWQLGGADLWEDEDKIMAFSPIRYARNVKTPILIMHSEQDLRCPMEQAEQWYVALRRLGVKTKLIRFPDENHDLSRSGKPKHRLERLHHILNWFEEHRETGKSN</sequence>
<gene>
    <name evidence="6" type="ORF">CathTA2_3098</name>
    <name evidence="7" type="ORF">HUR95_16830</name>
</gene>
<dbReference type="AlphaFoldDB" id="F5LB13"/>
<evidence type="ECO:0000256" key="1">
    <source>
        <dbReference type="ARBA" id="ARBA00010040"/>
    </source>
</evidence>
<evidence type="ECO:0000256" key="2">
    <source>
        <dbReference type="ARBA" id="ARBA00022670"/>
    </source>
</evidence>
<protein>
    <submittedName>
        <fullName evidence="7">S9 family peptidase</fullName>
    </submittedName>
    <submittedName>
        <fullName evidence="6">WD40-like beta propeller containing protein</fullName>
    </submittedName>
</protein>
<dbReference type="InterPro" id="IPR029058">
    <property type="entry name" value="AB_hydrolase_fold"/>
</dbReference>
<dbReference type="GO" id="GO:0006508">
    <property type="term" value="P:proteolysis"/>
    <property type="evidence" value="ECO:0007669"/>
    <property type="project" value="UniProtKB-KW"/>
</dbReference>
<dbReference type="eggNOG" id="COG1506">
    <property type="taxonomic scope" value="Bacteria"/>
</dbReference>
<dbReference type="RefSeq" id="WP_007506480.1">
    <property type="nucleotide sequence ID" value="NZ_AFCE01000165.1"/>
</dbReference>
<dbReference type="InterPro" id="IPR011659">
    <property type="entry name" value="WD40"/>
</dbReference>
<dbReference type="OrthoDB" id="108903at2"/>